<evidence type="ECO:0000256" key="2">
    <source>
        <dbReference type="ARBA" id="ARBA00022695"/>
    </source>
</evidence>
<evidence type="ECO:0000256" key="3">
    <source>
        <dbReference type="ARBA" id="ARBA00022737"/>
    </source>
</evidence>
<feature type="domain" description="ACT" evidence="7">
    <location>
        <begin position="255"/>
        <end position="336"/>
    </location>
</feature>
<proteinExistence type="predicted"/>
<reference evidence="9" key="1">
    <citation type="submission" date="2020-05" db="EMBL/GenBank/DDBJ databases">
        <authorList>
            <person name="Chiriac C."/>
            <person name="Salcher M."/>
            <person name="Ghai R."/>
            <person name="Kavagutti S V."/>
        </authorList>
    </citation>
    <scope>NUCLEOTIDE SEQUENCE</scope>
</reference>
<gene>
    <name evidence="9" type="ORF">UFOPK4022_00764</name>
</gene>
<evidence type="ECO:0000256" key="5">
    <source>
        <dbReference type="ARBA" id="ARBA00022842"/>
    </source>
</evidence>
<dbReference type="PANTHER" id="PTHR47320:SF1">
    <property type="entry name" value="BIFUNCTIONAL URIDYLYLTRANSFERASE_URIDYLYL-REMOVING ENZYME"/>
    <property type="match status" value="1"/>
</dbReference>
<evidence type="ECO:0000256" key="6">
    <source>
        <dbReference type="ARBA" id="ARBA00023268"/>
    </source>
</evidence>
<dbReference type="InterPro" id="IPR010043">
    <property type="entry name" value="UTase/UR"/>
</dbReference>
<keyword evidence="2" id="KW-0548">Nucleotidyltransferase</keyword>
<sequence length="432" mass="47463">MDSLERLSESLSGGIGLLTNPWPRDARENLITLIGAGSAMVQIFEALDQEEIIFHWIPEWRAVRSLPQRNVLHRHTVDRHMVETAVQAAALTRQVHRPDILLFSALFHDIGKGTEEDHSDRGERLIEPLAKRIGFSGEDVETIKLLVKHHLLLSATATRRDLDDPATIASVVDVIPNLQVLELLHALSIADGEATGRAAWTDWKASLVAELVKRVALAITDNTVALQPELTEEQRTKADSGVLAVSIEDRDSVYAIEIVVPDKTGLLSIVAGVLNLLRLDVRSARTKSHGNSAVMEWIVIPDPHAPTLTVKNLHHELEEALRNRSSLATRIEERIEAYAQLPTIPVPDPVIETFLDAATDATIIEVRSHDRPALLFGIGDTITRSNIDIRSAIVTTLGAEAIDTLYVTEIGGGPLSPERAEEVATRLRSALK</sequence>
<dbReference type="Pfam" id="PF01966">
    <property type="entry name" value="HD"/>
    <property type="match status" value="1"/>
</dbReference>
<dbReference type="CDD" id="cd04873">
    <property type="entry name" value="ACT_UUR-ACR-like"/>
    <property type="match status" value="1"/>
</dbReference>
<protein>
    <submittedName>
        <fullName evidence="9">Unannotated protein</fullName>
    </submittedName>
</protein>
<organism evidence="9">
    <name type="scientific">freshwater metagenome</name>
    <dbReference type="NCBI Taxonomy" id="449393"/>
    <lineage>
        <taxon>unclassified sequences</taxon>
        <taxon>metagenomes</taxon>
        <taxon>ecological metagenomes</taxon>
    </lineage>
</organism>
<feature type="domain" description="HD" evidence="8">
    <location>
        <begin position="77"/>
        <end position="178"/>
    </location>
</feature>
<dbReference type="InterPro" id="IPR002912">
    <property type="entry name" value="ACT_dom"/>
</dbReference>
<dbReference type="PROSITE" id="PS51671">
    <property type="entry name" value="ACT"/>
    <property type="match status" value="2"/>
</dbReference>
<dbReference type="GO" id="GO:0016787">
    <property type="term" value="F:hydrolase activity"/>
    <property type="evidence" value="ECO:0007669"/>
    <property type="project" value="UniProtKB-KW"/>
</dbReference>
<dbReference type="SMART" id="SM00471">
    <property type="entry name" value="HDc"/>
    <property type="match status" value="1"/>
</dbReference>
<dbReference type="SUPFAM" id="SSF55021">
    <property type="entry name" value="ACT-like"/>
    <property type="match status" value="1"/>
</dbReference>
<evidence type="ECO:0000259" key="8">
    <source>
        <dbReference type="PROSITE" id="PS51831"/>
    </source>
</evidence>
<dbReference type="EMBL" id="CAFBOY010000105">
    <property type="protein sequence ID" value="CAB5001454.1"/>
    <property type="molecule type" value="Genomic_DNA"/>
</dbReference>
<dbReference type="GO" id="GO:0008773">
    <property type="term" value="F:[protein-PII] uridylyltransferase activity"/>
    <property type="evidence" value="ECO:0007669"/>
    <property type="project" value="InterPro"/>
</dbReference>
<keyword evidence="6" id="KW-0511">Multifunctional enzyme</keyword>
<evidence type="ECO:0000256" key="4">
    <source>
        <dbReference type="ARBA" id="ARBA00022801"/>
    </source>
</evidence>
<evidence type="ECO:0000256" key="1">
    <source>
        <dbReference type="ARBA" id="ARBA00022679"/>
    </source>
</evidence>
<dbReference type="PROSITE" id="PS51831">
    <property type="entry name" value="HD"/>
    <property type="match status" value="1"/>
</dbReference>
<keyword evidence="3" id="KW-0677">Repeat</keyword>
<dbReference type="InterPro" id="IPR003607">
    <property type="entry name" value="HD/PDEase_dom"/>
</dbReference>
<feature type="domain" description="ACT" evidence="7">
    <location>
        <begin position="363"/>
        <end position="432"/>
    </location>
</feature>
<name>A0A6J7PHQ9_9ZZZZ</name>
<evidence type="ECO:0000259" key="7">
    <source>
        <dbReference type="PROSITE" id="PS51671"/>
    </source>
</evidence>
<accession>A0A6J7PHQ9</accession>
<dbReference type="InterPro" id="IPR006674">
    <property type="entry name" value="HD_domain"/>
</dbReference>
<dbReference type="InterPro" id="IPR045865">
    <property type="entry name" value="ACT-like_dom_sf"/>
</dbReference>
<keyword evidence="5" id="KW-0460">Magnesium</keyword>
<keyword evidence="4" id="KW-0378">Hydrolase</keyword>
<keyword evidence="1" id="KW-0808">Transferase</keyword>
<dbReference type="SUPFAM" id="SSF109604">
    <property type="entry name" value="HD-domain/PDEase-like"/>
    <property type="match status" value="1"/>
</dbReference>
<dbReference type="PANTHER" id="PTHR47320">
    <property type="entry name" value="BIFUNCTIONAL URIDYLYLTRANSFERASE/URIDYLYL-REMOVING ENZYME"/>
    <property type="match status" value="1"/>
</dbReference>
<dbReference type="AlphaFoldDB" id="A0A6J7PHQ9"/>
<dbReference type="Gene3D" id="1.10.3090.10">
    <property type="entry name" value="cca-adding enzyme, domain 2"/>
    <property type="match status" value="1"/>
</dbReference>
<dbReference type="CDD" id="cd04899">
    <property type="entry name" value="ACT_ACR-UUR-like_2"/>
    <property type="match status" value="1"/>
</dbReference>
<evidence type="ECO:0000313" key="9">
    <source>
        <dbReference type="EMBL" id="CAB5001454.1"/>
    </source>
</evidence>